<comment type="similarity">
    <text evidence="7">Belongs to the glycosyltransferase 87 family.</text>
</comment>
<feature type="transmembrane region" description="Helical" evidence="8">
    <location>
        <begin position="82"/>
        <end position="110"/>
    </location>
</feature>
<dbReference type="Proteomes" id="UP001595907">
    <property type="component" value="Unassembled WGS sequence"/>
</dbReference>
<evidence type="ECO:0000256" key="8">
    <source>
        <dbReference type="SAM" id="Phobius"/>
    </source>
</evidence>
<evidence type="ECO:0000313" key="9">
    <source>
        <dbReference type="EMBL" id="MFC4261587.1"/>
    </source>
</evidence>
<accession>A0ABV8QPP6</accession>
<keyword evidence="2" id="KW-1003">Cell membrane</keyword>
<evidence type="ECO:0000256" key="7">
    <source>
        <dbReference type="ARBA" id="ARBA00024033"/>
    </source>
</evidence>
<keyword evidence="6 8" id="KW-0472">Membrane</keyword>
<dbReference type="EMBL" id="JBHSCZ010000001">
    <property type="protein sequence ID" value="MFC4261587.1"/>
    <property type="molecule type" value="Genomic_DNA"/>
</dbReference>
<evidence type="ECO:0000256" key="2">
    <source>
        <dbReference type="ARBA" id="ARBA00022475"/>
    </source>
</evidence>
<feature type="transmembrane region" description="Helical" evidence="8">
    <location>
        <begin position="162"/>
        <end position="186"/>
    </location>
</feature>
<name>A0ABV8QPP6_9BACT</name>
<dbReference type="GO" id="GO:0016757">
    <property type="term" value="F:glycosyltransferase activity"/>
    <property type="evidence" value="ECO:0007669"/>
    <property type="project" value="UniProtKB-KW"/>
</dbReference>
<keyword evidence="3 9" id="KW-0808">Transferase</keyword>
<gene>
    <name evidence="9" type="ORF">ACFOWM_01735</name>
</gene>
<reference evidence="10" key="1">
    <citation type="journal article" date="2019" name="Int. J. Syst. Evol. Microbiol.">
        <title>The Global Catalogue of Microorganisms (GCM) 10K type strain sequencing project: providing services to taxonomists for standard genome sequencing and annotation.</title>
        <authorList>
            <consortium name="The Broad Institute Genomics Platform"/>
            <consortium name="The Broad Institute Genome Sequencing Center for Infectious Disease"/>
            <person name="Wu L."/>
            <person name="Ma J."/>
        </authorList>
    </citation>
    <scope>NUCLEOTIDE SEQUENCE [LARGE SCALE GENOMIC DNA]</scope>
    <source>
        <strain evidence="10">CECT 8289</strain>
    </source>
</reference>
<evidence type="ECO:0000256" key="6">
    <source>
        <dbReference type="ARBA" id="ARBA00023136"/>
    </source>
</evidence>
<protein>
    <submittedName>
        <fullName evidence="9">Glycosyltransferase family 87 protein</fullName>
        <ecNumber evidence="9">2.4.-.-</ecNumber>
    </submittedName>
</protein>
<dbReference type="InterPro" id="IPR018584">
    <property type="entry name" value="GT87"/>
</dbReference>
<keyword evidence="9" id="KW-0328">Glycosyltransferase</keyword>
<proteinExistence type="inferred from homology"/>
<feature type="transmembrane region" description="Helical" evidence="8">
    <location>
        <begin position="333"/>
        <end position="353"/>
    </location>
</feature>
<evidence type="ECO:0000256" key="3">
    <source>
        <dbReference type="ARBA" id="ARBA00022679"/>
    </source>
</evidence>
<keyword evidence="5 8" id="KW-1133">Transmembrane helix</keyword>
<evidence type="ECO:0000313" key="10">
    <source>
        <dbReference type="Proteomes" id="UP001595907"/>
    </source>
</evidence>
<feature type="transmembrane region" description="Helical" evidence="8">
    <location>
        <begin position="21"/>
        <end position="42"/>
    </location>
</feature>
<dbReference type="Pfam" id="PF09594">
    <property type="entry name" value="GT87"/>
    <property type="match status" value="1"/>
</dbReference>
<evidence type="ECO:0000256" key="1">
    <source>
        <dbReference type="ARBA" id="ARBA00004651"/>
    </source>
</evidence>
<comment type="caution">
    <text evidence="9">The sequence shown here is derived from an EMBL/GenBank/DDBJ whole genome shotgun (WGS) entry which is preliminary data.</text>
</comment>
<sequence>MIKLGVMIRRSEFLNNKSLSIIIWFGLVIVALALSFVNHSGINNYYIFKGVFEHTIQQKNLYLAYPEQYEDVNLYGPVFSVVIAPFAILPNILGSFLWILFSAFILYYAIQQLPISKNIKSAIIICSAVEMMNVASWFQSNAFIAACILLGFSFIIKEKEGTALFFILLATFIKLYGIVGLSFFLFSDNKRKFIFYTICWSLVFISLPLLFTSIDFIIQSYIDWYHALTVKSAKNIDITQQNYLQDISVMGMIRRIFKFTHLKNIVVFIPAVILFLIQCLYVKYYNDIRYKTYLLCSVLLMVVIFSTSAESPTYIIAFLAICLWYFLQNKTTYNTIFFIFAFVVTSFSYSDLLTPSFRIYIARPYAIKALPSFITWLIICMQVYKKQFLQISLENFKINQ</sequence>
<keyword evidence="4 8" id="KW-0812">Transmembrane</keyword>
<feature type="transmembrane region" description="Helical" evidence="8">
    <location>
        <begin position="131"/>
        <end position="156"/>
    </location>
</feature>
<evidence type="ECO:0000256" key="5">
    <source>
        <dbReference type="ARBA" id="ARBA00022989"/>
    </source>
</evidence>
<feature type="transmembrane region" description="Helical" evidence="8">
    <location>
        <begin position="193"/>
        <end position="218"/>
    </location>
</feature>
<keyword evidence="10" id="KW-1185">Reference proteome</keyword>
<dbReference type="EC" id="2.4.-.-" evidence="9"/>
<organism evidence="9 10">
    <name type="scientific">Ferruginibacter yonginensis</name>
    <dbReference type="NCBI Taxonomy" id="1310416"/>
    <lineage>
        <taxon>Bacteria</taxon>
        <taxon>Pseudomonadati</taxon>
        <taxon>Bacteroidota</taxon>
        <taxon>Chitinophagia</taxon>
        <taxon>Chitinophagales</taxon>
        <taxon>Chitinophagaceae</taxon>
        <taxon>Ferruginibacter</taxon>
    </lineage>
</organism>
<feature type="transmembrane region" description="Helical" evidence="8">
    <location>
        <begin position="265"/>
        <end position="282"/>
    </location>
</feature>
<comment type="subcellular location">
    <subcellularLocation>
        <location evidence="1">Cell membrane</location>
        <topology evidence="1">Multi-pass membrane protein</topology>
    </subcellularLocation>
</comment>
<dbReference type="RefSeq" id="WP_379706206.1">
    <property type="nucleotide sequence ID" value="NZ_JBHSCZ010000001.1"/>
</dbReference>
<feature type="transmembrane region" description="Helical" evidence="8">
    <location>
        <begin position="294"/>
        <end position="327"/>
    </location>
</feature>
<evidence type="ECO:0000256" key="4">
    <source>
        <dbReference type="ARBA" id="ARBA00022692"/>
    </source>
</evidence>